<sequence>MLRWNHHDITTRLTPLQNRPIEISSTWSSWPCGSFPVPLPSSSMYPDQPRLLLNNLPRLSLVCHPSYP</sequence>
<organism evidence="1 2">
    <name type="scientific">Entomophthora muscae</name>
    <dbReference type="NCBI Taxonomy" id="34485"/>
    <lineage>
        <taxon>Eukaryota</taxon>
        <taxon>Fungi</taxon>
        <taxon>Fungi incertae sedis</taxon>
        <taxon>Zoopagomycota</taxon>
        <taxon>Entomophthoromycotina</taxon>
        <taxon>Entomophthoromycetes</taxon>
        <taxon>Entomophthorales</taxon>
        <taxon>Entomophthoraceae</taxon>
        <taxon>Entomophthora</taxon>
    </lineage>
</organism>
<accession>A0ACC2TG06</accession>
<keyword evidence="2" id="KW-1185">Reference proteome</keyword>
<dbReference type="EMBL" id="QTSX02002901">
    <property type="protein sequence ID" value="KAJ9073522.1"/>
    <property type="molecule type" value="Genomic_DNA"/>
</dbReference>
<evidence type="ECO:0000313" key="2">
    <source>
        <dbReference type="Proteomes" id="UP001165960"/>
    </source>
</evidence>
<reference evidence="1" key="1">
    <citation type="submission" date="2022-04" db="EMBL/GenBank/DDBJ databases">
        <title>Genome of the entomopathogenic fungus Entomophthora muscae.</title>
        <authorList>
            <person name="Elya C."/>
            <person name="Lovett B.R."/>
            <person name="Lee E."/>
            <person name="Macias A.M."/>
            <person name="Hajek A.E."/>
            <person name="De Bivort B.L."/>
            <person name="Kasson M.T."/>
            <person name="De Fine Licht H.H."/>
            <person name="Stajich J.E."/>
        </authorList>
    </citation>
    <scope>NUCLEOTIDE SEQUENCE</scope>
    <source>
        <strain evidence="1">Berkeley</strain>
    </source>
</reference>
<proteinExistence type="predicted"/>
<evidence type="ECO:0000313" key="1">
    <source>
        <dbReference type="EMBL" id="KAJ9073522.1"/>
    </source>
</evidence>
<protein>
    <submittedName>
        <fullName evidence="1">Uncharacterized protein</fullName>
    </submittedName>
</protein>
<comment type="caution">
    <text evidence="1">The sequence shown here is derived from an EMBL/GenBank/DDBJ whole genome shotgun (WGS) entry which is preliminary data.</text>
</comment>
<gene>
    <name evidence="1" type="ORF">DSO57_1015476</name>
</gene>
<name>A0ACC2TG06_9FUNG</name>
<dbReference type="Proteomes" id="UP001165960">
    <property type="component" value="Unassembled WGS sequence"/>
</dbReference>